<dbReference type="Proteomes" id="UP000335415">
    <property type="component" value="Unassembled WGS sequence"/>
</dbReference>
<reference evidence="12 13" key="1">
    <citation type="submission" date="2019-09" db="EMBL/GenBank/DDBJ databases">
        <authorList>
            <person name="Li Y."/>
        </authorList>
    </citation>
    <scope>NUCLEOTIDE SEQUENCE [LARGE SCALE GENOMIC DNA]</scope>
    <source>
        <strain evidence="12 13">L3-3HA</strain>
    </source>
</reference>
<feature type="domain" description="BFD-like [2Fe-2S]-binding" evidence="11">
    <location>
        <begin position="2"/>
        <end position="52"/>
    </location>
</feature>
<keyword evidence="3" id="KW-0479">Metal-binding</keyword>
<dbReference type="GO" id="GO:0046872">
    <property type="term" value="F:metal ion binding"/>
    <property type="evidence" value="ECO:0007669"/>
    <property type="project" value="UniProtKB-KW"/>
</dbReference>
<keyword evidence="5" id="KW-0408">Iron</keyword>
<proteinExistence type="inferred from homology"/>
<comment type="cofactor">
    <cofactor evidence="7">
        <name>[2Fe-2S] cluster</name>
        <dbReference type="ChEBI" id="CHEBI:190135"/>
    </cofactor>
</comment>
<evidence type="ECO:0000256" key="1">
    <source>
        <dbReference type="ARBA" id="ARBA00022448"/>
    </source>
</evidence>
<dbReference type="EMBL" id="VYKJ01000026">
    <property type="protein sequence ID" value="KAA8994833.1"/>
    <property type="molecule type" value="Genomic_DNA"/>
</dbReference>
<evidence type="ECO:0000256" key="6">
    <source>
        <dbReference type="ARBA" id="ARBA00023014"/>
    </source>
</evidence>
<evidence type="ECO:0000259" key="11">
    <source>
        <dbReference type="Pfam" id="PF04324"/>
    </source>
</evidence>
<dbReference type="OrthoDB" id="9815350at2"/>
<evidence type="ECO:0000256" key="10">
    <source>
        <dbReference type="ARBA" id="ARBA00046332"/>
    </source>
</evidence>
<evidence type="ECO:0000256" key="4">
    <source>
        <dbReference type="ARBA" id="ARBA00022982"/>
    </source>
</evidence>
<organism evidence="12 13">
    <name type="scientific">Affinibrenneria salicis</name>
    <dbReference type="NCBI Taxonomy" id="2590031"/>
    <lineage>
        <taxon>Bacteria</taxon>
        <taxon>Pseudomonadati</taxon>
        <taxon>Pseudomonadota</taxon>
        <taxon>Gammaproteobacteria</taxon>
        <taxon>Enterobacterales</taxon>
        <taxon>Pectobacteriaceae</taxon>
        <taxon>Affinibrenneria</taxon>
    </lineage>
</organism>
<keyword evidence="13" id="KW-1185">Reference proteome</keyword>
<dbReference type="InterPro" id="IPR052371">
    <property type="entry name" value="BFD-associated_ferredoxin"/>
</dbReference>
<dbReference type="Pfam" id="PF04324">
    <property type="entry name" value="Fer2_BFD"/>
    <property type="match status" value="1"/>
</dbReference>
<evidence type="ECO:0000256" key="7">
    <source>
        <dbReference type="ARBA" id="ARBA00034078"/>
    </source>
</evidence>
<evidence type="ECO:0000256" key="9">
    <source>
        <dbReference type="ARBA" id="ARBA00046130"/>
    </source>
</evidence>
<keyword evidence="6" id="KW-0411">Iron-sulfur</keyword>
<comment type="similarity">
    <text evidence="10">Belongs to the Bfd family.</text>
</comment>
<accession>A0A5J5FQK3</accession>
<evidence type="ECO:0000313" key="13">
    <source>
        <dbReference type="Proteomes" id="UP000335415"/>
    </source>
</evidence>
<name>A0A5J5FQK3_9GAMM</name>
<dbReference type="GO" id="GO:0051537">
    <property type="term" value="F:2 iron, 2 sulfur cluster binding"/>
    <property type="evidence" value="ECO:0007669"/>
    <property type="project" value="UniProtKB-KW"/>
</dbReference>
<comment type="caution">
    <text evidence="12">The sequence shown here is derived from an EMBL/GenBank/DDBJ whole genome shotgun (WGS) entry which is preliminary data.</text>
</comment>
<keyword evidence="2" id="KW-0001">2Fe-2S</keyword>
<evidence type="ECO:0000256" key="3">
    <source>
        <dbReference type="ARBA" id="ARBA00022723"/>
    </source>
</evidence>
<protein>
    <recommendedName>
        <fullName evidence="8">Bacterioferritin-associated ferredoxin</fullName>
    </recommendedName>
</protein>
<evidence type="ECO:0000256" key="2">
    <source>
        <dbReference type="ARBA" id="ARBA00022714"/>
    </source>
</evidence>
<dbReference type="NCBIfam" id="NF007803">
    <property type="entry name" value="PRK10509.1"/>
    <property type="match status" value="1"/>
</dbReference>
<dbReference type="Gene3D" id="1.10.10.1100">
    <property type="entry name" value="BFD-like [2Fe-2S]-binding domain"/>
    <property type="match status" value="1"/>
</dbReference>
<evidence type="ECO:0000313" key="12">
    <source>
        <dbReference type="EMBL" id="KAA8994833.1"/>
    </source>
</evidence>
<dbReference type="InterPro" id="IPR007419">
    <property type="entry name" value="BFD-like_2Fe2S-bd_dom"/>
</dbReference>
<evidence type="ECO:0000256" key="5">
    <source>
        <dbReference type="ARBA" id="ARBA00023004"/>
    </source>
</evidence>
<dbReference type="PANTHER" id="PTHR37424">
    <property type="entry name" value="BACTERIOFERRITIN-ASSOCIATED FERREDOXIN"/>
    <property type="match status" value="1"/>
</dbReference>
<keyword evidence="4" id="KW-0249">Electron transport</keyword>
<keyword evidence="1" id="KW-0813">Transport</keyword>
<gene>
    <name evidence="12" type="ORF">FJU30_25695</name>
</gene>
<dbReference type="InterPro" id="IPR041854">
    <property type="entry name" value="BFD-like_2Fe2S-bd_dom_sf"/>
</dbReference>
<sequence>MYVCLCNSISDKVIRKAVHQYQPRTMKQLRQIVPVGTECGKCIKQARIILEEEQTKIANIDKVA</sequence>
<evidence type="ECO:0000256" key="8">
    <source>
        <dbReference type="ARBA" id="ARBA00039386"/>
    </source>
</evidence>
<dbReference type="AlphaFoldDB" id="A0A5J5FQK3"/>
<dbReference type="PANTHER" id="PTHR37424:SF1">
    <property type="entry name" value="BACTERIOFERRITIN-ASSOCIATED FERREDOXIN"/>
    <property type="match status" value="1"/>
</dbReference>
<dbReference type="RefSeq" id="WP_150437801.1">
    <property type="nucleotide sequence ID" value="NZ_VYKJ01000026.1"/>
</dbReference>
<comment type="function">
    <text evidence="9">Required for mobilization of iron from the bacterioferritin (BFR) complex.</text>
</comment>